<evidence type="ECO:0000256" key="7">
    <source>
        <dbReference type="ARBA" id="ARBA00023054"/>
    </source>
</evidence>
<dbReference type="PROSITE" id="PS50067">
    <property type="entry name" value="KINESIN_MOTOR_2"/>
    <property type="match status" value="1"/>
</dbReference>
<comment type="similarity">
    <text evidence="11 12">Belongs to the TRAFAC class myosin-kinesin ATPase superfamily. Kinesin family.</text>
</comment>
<dbReference type="GO" id="GO:0007018">
    <property type="term" value="P:microtubule-based movement"/>
    <property type="evidence" value="ECO:0007669"/>
    <property type="project" value="InterPro"/>
</dbReference>
<keyword evidence="9" id="KW-0206">Cytoskeleton</keyword>
<dbReference type="EMBL" id="JW861926">
    <property type="protein sequence ID" value="AFO94443.1"/>
    <property type="molecule type" value="mRNA"/>
</dbReference>
<organism evidence="16">
    <name type="scientific">Callorhinchus milii</name>
    <name type="common">Ghost shark</name>
    <dbReference type="NCBI Taxonomy" id="7868"/>
    <lineage>
        <taxon>Eukaryota</taxon>
        <taxon>Metazoa</taxon>
        <taxon>Chordata</taxon>
        <taxon>Craniata</taxon>
        <taxon>Vertebrata</taxon>
        <taxon>Chondrichthyes</taxon>
        <taxon>Holocephali</taxon>
        <taxon>Chimaeriformes</taxon>
        <taxon>Callorhinchidae</taxon>
        <taxon>Callorhinchus</taxon>
    </lineage>
</organism>
<dbReference type="InterPro" id="IPR001752">
    <property type="entry name" value="Kinesin_motor_dom"/>
</dbReference>
<keyword evidence="10" id="KW-0539">Nucleus</keyword>
<sequence length="978" mass="110175">MAAVKQEEGNVTVVVRVRPESHREQDGNHHTVVQVVDEQVLVFDPKEDTSEGVFAEVKFRGRAAPSRKNKDLKFVFDRVFDQSATQEDLFEFATKNILEGVLNGYNCSVFAYGATGAGKTHTMLGTAEQPGVMYFTMVELYKRIEQLKDEKSCEVAVSYLEVYNEQIQDLLEPKGPLALREDPQKGAVIQRLSYHQPKSAAELLEMLASGNRNRTQHPTDANATSSRSHAVFQVHVKQQDRIAGLSKNLRMAKMCLIDLAGSERASATKTCGSRFREGANINRSLLALGNVINALADLKKKKAHIPYRDSKLTRLLKDSLGGNCQTVMIAAISPSAMSYEDTYNTLKYANRAKDIKSSLKSNVVSLDCHISKYAAICEELKREITQLKDKLKVYEGGKTDTGESDQGPARKVISSQQQVQQQRLEKVLQEFFTSHQEICKDRMDLESRLKEMELKTCFQLRDQKRIKLLCTEQKVEQASCKFERSQASSKMRHTHLLERKQQAEERFKANENQRSQMENEINLAGNSTSEPEILKLRLRNHESAVEVRNFKQQISHMTNLMMLQERDSRQTERLVTSLLQVVRKQFHALKGANLATTETVSEFNDLERQVRGEKAVLWADQVTEEEPEEQNNQPKILALATISKLFEKSFDVNAPSAEVPNGKPTESVKLEVPLRKRLPAKRCLTELKPSPSHPLRMPLTSLKRRRENEMASENLFTPEMQSKRTRKAAFRPGAIAPKVYALAGTPKDKKPFSNRSNTLSGEVAKSMTPIQQAVQRQYSETVTKARPPLATTTPSSYNFPSDPPVTIPSSNQDLNATFDLTDKCEKANLDTTITIGSVAPQGMRVAEPHTIFPKPDSIFLQRLGLPDFPINDQSASLYRSRQQVIANRPAVQRRRRSLSAGSLRVKSQPHLNRPRRVPVGRGRPIPAENYSPRPRSSRKISPASGELPTFSVAKDLPRSNVKNLKPLFNFRQKSGMMT</sequence>
<feature type="coiled-coil region" evidence="13">
    <location>
        <begin position="493"/>
        <end position="520"/>
    </location>
</feature>
<keyword evidence="5 11" id="KW-0547">Nucleotide-binding</keyword>
<feature type="compositionally biased region" description="Low complexity" evidence="14">
    <location>
        <begin position="931"/>
        <end position="944"/>
    </location>
</feature>
<dbReference type="GO" id="GO:0008017">
    <property type="term" value="F:microtubule binding"/>
    <property type="evidence" value="ECO:0007669"/>
    <property type="project" value="InterPro"/>
</dbReference>
<dbReference type="InterPro" id="IPR036961">
    <property type="entry name" value="Kinesin_motor_dom_sf"/>
</dbReference>
<dbReference type="GO" id="GO:0003777">
    <property type="term" value="F:microtubule motor activity"/>
    <property type="evidence" value="ECO:0007669"/>
    <property type="project" value="InterPro"/>
</dbReference>
<reference evidence="16" key="1">
    <citation type="journal article" date="2014" name="Nature">
        <title>Elephant shark genome provides unique insights into gnathostome evolution.</title>
        <authorList>
            <consortium name="International Elephant Shark Genome Sequencing Consortium"/>
            <person name="Venkatesh B."/>
            <person name="Lee A.P."/>
            <person name="Ravi V."/>
            <person name="Maurya A.K."/>
            <person name="Lian M.M."/>
            <person name="Swann J.B."/>
            <person name="Ohta Y."/>
            <person name="Flajnik M.F."/>
            <person name="Sutoh Y."/>
            <person name="Kasahara M."/>
            <person name="Hoon S."/>
            <person name="Gangu V."/>
            <person name="Roy S.W."/>
            <person name="Irimia M."/>
            <person name="Korzh V."/>
            <person name="Kondrychyn I."/>
            <person name="Lim Z.W."/>
            <person name="Tay B.H."/>
            <person name="Tohari S."/>
            <person name="Kong K.W."/>
            <person name="Ho S."/>
            <person name="Lorente-Galdos B."/>
            <person name="Quilez J."/>
            <person name="Marques-Bonet T."/>
            <person name="Raney B.J."/>
            <person name="Ingham P.W."/>
            <person name="Tay A."/>
            <person name="Hillier L.W."/>
            <person name="Minx P."/>
            <person name="Boehm T."/>
            <person name="Wilson R.K."/>
            <person name="Brenner S."/>
            <person name="Warren W.C."/>
        </authorList>
    </citation>
    <scope>NUCLEOTIDE SEQUENCE</scope>
    <source>
        <tissue evidence="16">Intestine</tissue>
    </source>
</reference>
<evidence type="ECO:0000259" key="15">
    <source>
        <dbReference type="PROSITE" id="PS50067"/>
    </source>
</evidence>
<dbReference type="InterPro" id="IPR019821">
    <property type="entry name" value="Kinesin_motor_CS"/>
</dbReference>
<name>V9K8M2_CALMI</name>
<dbReference type="SMART" id="SM00129">
    <property type="entry name" value="KISc"/>
    <property type="match status" value="1"/>
</dbReference>
<keyword evidence="4 12" id="KW-0493">Microtubule</keyword>
<keyword evidence="6 11" id="KW-0067">ATP-binding</keyword>
<feature type="coiled-coil region" evidence="13">
    <location>
        <begin position="370"/>
        <end position="397"/>
    </location>
</feature>
<dbReference type="Gene3D" id="3.40.850.10">
    <property type="entry name" value="Kinesin motor domain"/>
    <property type="match status" value="1"/>
</dbReference>
<proteinExistence type="evidence at transcript level"/>
<feature type="region of interest" description="Disordered" evidence="14">
    <location>
        <begin position="888"/>
        <end position="951"/>
    </location>
</feature>
<dbReference type="GO" id="GO:0005524">
    <property type="term" value="F:ATP binding"/>
    <property type="evidence" value="ECO:0007669"/>
    <property type="project" value="UniProtKB-UniRule"/>
</dbReference>
<dbReference type="PRINTS" id="PR00380">
    <property type="entry name" value="KINESINHEAVY"/>
</dbReference>
<evidence type="ECO:0000256" key="6">
    <source>
        <dbReference type="ARBA" id="ARBA00022840"/>
    </source>
</evidence>
<evidence type="ECO:0000256" key="10">
    <source>
        <dbReference type="ARBA" id="ARBA00023242"/>
    </source>
</evidence>
<dbReference type="GO" id="GO:0005819">
    <property type="term" value="C:spindle"/>
    <property type="evidence" value="ECO:0007669"/>
    <property type="project" value="UniProtKB-ARBA"/>
</dbReference>
<dbReference type="FunFam" id="3.40.850.10:FF:000027">
    <property type="entry name" value="Kinesin-like protein"/>
    <property type="match status" value="1"/>
</dbReference>
<dbReference type="CDD" id="cd01370">
    <property type="entry name" value="KISc_KIP3_like"/>
    <property type="match status" value="1"/>
</dbReference>
<feature type="binding site" evidence="11">
    <location>
        <begin position="113"/>
        <end position="120"/>
    </location>
    <ligand>
        <name>ATP</name>
        <dbReference type="ChEBI" id="CHEBI:30616"/>
    </ligand>
</feature>
<protein>
    <recommendedName>
        <fullName evidence="12">Kinesin-like protein</fullName>
    </recommendedName>
</protein>
<evidence type="ECO:0000256" key="5">
    <source>
        <dbReference type="ARBA" id="ARBA00022741"/>
    </source>
</evidence>
<comment type="subcellular location">
    <subcellularLocation>
        <location evidence="2">Cytoplasm</location>
        <location evidence="2">Cytoskeleton</location>
    </subcellularLocation>
    <subcellularLocation>
        <location evidence="1">Nucleus</location>
    </subcellularLocation>
</comment>
<dbReference type="SUPFAM" id="SSF52540">
    <property type="entry name" value="P-loop containing nucleoside triphosphate hydrolases"/>
    <property type="match status" value="1"/>
</dbReference>
<evidence type="ECO:0000256" key="12">
    <source>
        <dbReference type="RuleBase" id="RU000394"/>
    </source>
</evidence>
<dbReference type="AlphaFoldDB" id="V9K8M2"/>
<accession>V9K8M2</accession>
<evidence type="ECO:0000256" key="3">
    <source>
        <dbReference type="ARBA" id="ARBA00022490"/>
    </source>
</evidence>
<evidence type="ECO:0000256" key="2">
    <source>
        <dbReference type="ARBA" id="ARBA00004245"/>
    </source>
</evidence>
<evidence type="ECO:0000256" key="8">
    <source>
        <dbReference type="ARBA" id="ARBA00023175"/>
    </source>
</evidence>
<evidence type="ECO:0000256" key="13">
    <source>
        <dbReference type="SAM" id="Coils"/>
    </source>
</evidence>
<evidence type="ECO:0000256" key="14">
    <source>
        <dbReference type="SAM" id="MobiDB-lite"/>
    </source>
</evidence>
<dbReference type="PANTHER" id="PTHR47968:SF71">
    <property type="entry name" value="KINESIN-LIKE PROTEIN"/>
    <property type="match status" value="1"/>
</dbReference>
<evidence type="ECO:0000256" key="9">
    <source>
        <dbReference type="ARBA" id="ARBA00023212"/>
    </source>
</evidence>
<dbReference type="InterPro" id="IPR027640">
    <property type="entry name" value="Kinesin-like_fam"/>
</dbReference>
<dbReference type="Pfam" id="PF00225">
    <property type="entry name" value="Kinesin"/>
    <property type="match status" value="1"/>
</dbReference>
<keyword evidence="8 11" id="KW-0505">Motor protein</keyword>
<keyword evidence="7 13" id="KW-0175">Coiled coil</keyword>
<evidence type="ECO:0000256" key="4">
    <source>
        <dbReference type="ARBA" id="ARBA00022701"/>
    </source>
</evidence>
<dbReference type="InterPro" id="IPR027417">
    <property type="entry name" value="P-loop_NTPase"/>
</dbReference>
<feature type="domain" description="Kinesin motor" evidence="15">
    <location>
        <begin position="10"/>
        <end position="355"/>
    </location>
</feature>
<evidence type="ECO:0000313" key="16">
    <source>
        <dbReference type="EMBL" id="AFO94443.1"/>
    </source>
</evidence>
<evidence type="ECO:0000256" key="11">
    <source>
        <dbReference type="PROSITE-ProRule" id="PRU00283"/>
    </source>
</evidence>
<dbReference type="GO" id="GO:0005874">
    <property type="term" value="C:microtubule"/>
    <property type="evidence" value="ECO:0007669"/>
    <property type="project" value="UniProtKB-KW"/>
</dbReference>
<dbReference type="PANTHER" id="PTHR47968">
    <property type="entry name" value="CENTROMERE PROTEIN E"/>
    <property type="match status" value="1"/>
</dbReference>
<dbReference type="PROSITE" id="PS00411">
    <property type="entry name" value="KINESIN_MOTOR_1"/>
    <property type="match status" value="1"/>
</dbReference>
<dbReference type="GO" id="GO:0000278">
    <property type="term" value="P:mitotic cell cycle"/>
    <property type="evidence" value="ECO:0007669"/>
    <property type="project" value="UniProtKB-ARBA"/>
</dbReference>
<keyword evidence="3" id="KW-0963">Cytoplasm</keyword>
<dbReference type="GO" id="GO:0005634">
    <property type="term" value="C:nucleus"/>
    <property type="evidence" value="ECO:0007669"/>
    <property type="project" value="UniProtKB-SubCell"/>
</dbReference>
<evidence type="ECO:0000256" key="1">
    <source>
        <dbReference type="ARBA" id="ARBA00004123"/>
    </source>
</evidence>